<evidence type="ECO:0000313" key="6">
    <source>
        <dbReference type="Proteomes" id="UP001266099"/>
    </source>
</evidence>
<keyword evidence="6" id="KW-1185">Reference proteome</keyword>
<keyword evidence="3" id="KW-0238">DNA-binding</keyword>
<dbReference type="GO" id="GO:0016787">
    <property type="term" value="F:hydrolase activity"/>
    <property type="evidence" value="ECO:0007669"/>
    <property type="project" value="UniProtKB-KW"/>
</dbReference>
<dbReference type="InterPro" id="IPR041222">
    <property type="entry name" value="PriA_3primeBD"/>
</dbReference>
<dbReference type="Gene3D" id="3.40.50.300">
    <property type="entry name" value="P-loop containing nucleotide triphosphate hydrolases"/>
    <property type="match status" value="1"/>
</dbReference>
<gene>
    <name evidence="5" type="ORF">J2S36_000305</name>
</gene>
<evidence type="ECO:0000256" key="1">
    <source>
        <dbReference type="ARBA" id="ARBA00022741"/>
    </source>
</evidence>
<sequence>MGSNTKFSRESLLQDLPQFSKQTELLSVAPMPVNIDSSVHDPIARIYPDIPLPHMSQLFDYEIPPRFADLSVGARVKISLGGQKVTGIVAERCATTVNNSKLREIESVISNVPVLQPQLRELLECISLTYFSPIAELFRLAIPGRHARAEKEYYALPPAQAAHGEISDDYRFPQYYQDAAAFSSGDYLALPEQTLLHLLPSDDIEIFVPCIKRVLCDAGTVLLLAPTAREVERIAAKIKLIFPDISLAKWSSDNSHAARYTMFLSALEGRTRIIIGTRVAIWAPLKDLKLIIQFDDSHSAYRERRSPYLDARDVLRQRTRIESAKFCIAAYGPSIPALAGMMPIAAQVQRNQQIHDGALKLLPAGEDLLPKEQVIMADLAARKGLLPQVLGANQFQYEAAPWSRMPSSLYSVVREGLNRDAVLIVVPQAGYIPKLACLRCGEIAVCTECGGRLQIPAPNRFPECIRCGLRAQKYCCVHCQGQQLKSSQVGSERTAFEIGRAFPSVPINLTASQNVNTAVKAGQIVVATPGNEPRYHPRYAAAVVFDCGYLLSGNSLNTEAQFLRTIAKTMSFVKPRSEGGKILLIGAVPTELINVIGRWEYLQWEVNAFAERTNLGLPPAHDWIEVSGSHLELRKFLGLLQSMITESIAKYTAIENHRSSTVNLSFAEESSAAQIIDPLSTGGSHEVLIGAKILGPNTISDNLQRIYLVPENEFRYTYLAVIDRINRIASAQKLTPGLRICRNPAL</sequence>
<dbReference type="EMBL" id="JAVDUJ010000001">
    <property type="protein sequence ID" value="MDR6938762.1"/>
    <property type="molecule type" value="Genomic_DNA"/>
</dbReference>
<comment type="caution">
    <text evidence="5">The sequence shown here is derived from an EMBL/GenBank/DDBJ whole genome shotgun (WGS) entry which is preliminary data.</text>
</comment>
<organism evidence="5 6">
    <name type="scientific">Arcanobacterium hippocoleae</name>
    <dbReference type="NCBI Taxonomy" id="149017"/>
    <lineage>
        <taxon>Bacteria</taxon>
        <taxon>Bacillati</taxon>
        <taxon>Actinomycetota</taxon>
        <taxon>Actinomycetes</taxon>
        <taxon>Actinomycetales</taxon>
        <taxon>Actinomycetaceae</taxon>
        <taxon>Arcanobacterium</taxon>
    </lineage>
</organism>
<evidence type="ECO:0000256" key="2">
    <source>
        <dbReference type="ARBA" id="ARBA00022840"/>
    </source>
</evidence>
<dbReference type="PANTHER" id="PTHR30580:SF0">
    <property type="entry name" value="PRIMOSOMAL PROTEIN N"/>
    <property type="match status" value="1"/>
</dbReference>
<dbReference type="RefSeq" id="WP_309954828.1">
    <property type="nucleotide sequence ID" value="NZ_JAVDUJ010000001.1"/>
</dbReference>
<dbReference type="Pfam" id="PF17764">
    <property type="entry name" value="PriA_3primeBD"/>
    <property type="match status" value="1"/>
</dbReference>
<evidence type="ECO:0000256" key="3">
    <source>
        <dbReference type="ARBA" id="ARBA00023125"/>
    </source>
</evidence>
<dbReference type="EC" id="3.6.4.-" evidence="5"/>
<protein>
    <submittedName>
        <fullName evidence="5">Primosomal protein N' (Replication factor Y)</fullName>
        <ecNumber evidence="5">3.6.4.-</ecNumber>
    </submittedName>
</protein>
<feature type="domain" description="Primosomal protein N' 3' DNA-binding" evidence="4">
    <location>
        <begin position="50"/>
        <end position="143"/>
    </location>
</feature>
<reference evidence="5 6" key="1">
    <citation type="submission" date="2023-07" db="EMBL/GenBank/DDBJ databases">
        <title>Sequencing the genomes of 1000 actinobacteria strains.</title>
        <authorList>
            <person name="Klenk H.-P."/>
        </authorList>
    </citation>
    <scope>NUCLEOTIDE SEQUENCE [LARGE SCALE GENOMIC DNA]</scope>
    <source>
        <strain evidence="5 6">DSM 15539</strain>
    </source>
</reference>
<keyword evidence="2" id="KW-0067">ATP-binding</keyword>
<name>A0ABU1T048_9ACTO</name>
<evidence type="ECO:0000313" key="5">
    <source>
        <dbReference type="EMBL" id="MDR6938762.1"/>
    </source>
</evidence>
<dbReference type="SUPFAM" id="SSF52540">
    <property type="entry name" value="P-loop containing nucleoside triphosphate hydrolases"/>
    <property type="match status" value="1"/>
</dbReference>
<accession>A0ABU1T048</accession>
<dbReference type="Gene3D" id="3.40.1440.60">
    <property type="entry name" value="PriA, 3(prime) DNA-binding domain"/>
    <property type="match status" value="1"/>
</dbReference>
<proteinExistence type="predicted"/>
<dbReference type="PANTHER" id="PTHR30580">
    <property type="entry name" value="PRIMOSOMAL PROTEIN N"/>
    <property type="match status" value="1"/>
</dbReference>
<dbReference type="InterPro" id="IPR042115">
    <property type="entry name" value="PriA_3primeBD_sf"/>
</dbReference>
<dbReference type="Proteomes" id="UP001266099">
    <property type="component" value="Unassembled WGS sequence"/>
</dbReference>
<evidence type="ECO:0000259" key="4">
    <source>
        <dbReference type="Pfam" id="PF17764"/>
    </source>
</evidence>
<keyword evidence="5" id="KW-0378">Hydrolase</keyword>
<dbReference type="InterPro" id="IPR027417">
    <property type="entry name" value="P-loop_NTPase"/>
</dbReference>
<keyword evidence="1" id="KW-0547">Nucleotide-binding</keyword>